<protein>
    <submittedName>
        <fullName evidence="1">Uncharacterized protein</fullName>
    </submittedName>
</protein>
<dbReference type="RefSeq" id="WP_254770724.1">
    <property type="nucleotide sequence ID" value="NZ_CP101114.1"/>
</dbReference>
<evidence type="ECO:0000313" key="1">
    <source>
        <dbReference type="EMBL" id="UTO28859.1"/>
    </source>
</evidence>
<sequence>MYHGCISGQYLDDRVNQERTNFSFNNSILDDILREVADHITESVLAPENDEYERERLDKLKKFCKTHPSYCFDSYENLLKKLPKAAKNKEAFVNTLAIHKLRREKKQDLRIEEIYREMPIRKAFPQRFLNLQKKLKMKKQDS</sequence>
<reference evidence="1" key="1">
    <citation type="submission" date="2022-07" db="EMBL/GenBank/DDBJ databases">
        <title>First report of Bartonella spp. in marsupials in Brazil, with a description of Bartonella harrusi sp. nov. and new proposal for taxonomic reclassification of species of the genus Bartonella.</title>
        <authorList>
            <person name="Amaral R.B."/>
        </authorList>
    </citation>
    <scope>NUCLEOTIDE SEQUENCE</scope>
    <source>
        <strain evidence="1">117A</strain>
    </source>
</reference>
<evidence type="ECO:0000313" key="2">
    <source>
        <dbReference type="Proteomes" id="UP001059475"/>
    </source>
</evidence>
<dbReference type="EMBL" id="CP101114">
    <property type="protein sequence ID" value="UTO28859.1"/>
    <property type="molecule type" value="Genomic_DNA"/>
</dbReference>
<proteinExistence type="predicted"/>
<dbReference type="Proteomes" id="UP001059475">
    <property type="component" value="Chromosome"/>
</dbReference>
<organism evidence="1 2">
    <name type="scientific">Bartonella harrusi</name>
    <dbReference type="NCBI Taxonomy" id="2961895"/>
    <lineage>
        <taxon>Bacteria</taxon>
        <taxon>Pseudomonadati</taxon>
        <taxon>Pseudomonadota</taxon>
        <taxon>Alphaproteobacteria</taxon>
        <taxon>Hyphomicrobiales</taxon>
        <taxon>Bartonellaceae</taxon>
        <taxon>Bartonella</taxon>
    </lineage>
</organism>
<accession>A0ABY5ETX2</accession>
<name>A0ABY5ETX2_9HYPH</name>
<keyword evidence="2" id="KW-1185">Reference proteome</keyword>
<gene>
    <name evidence="1" type="ORF">NMK50_02325</name>
</gene>